<dbReference type="PANTHER" id="PTHR43245">
    <property type="entry name" value="BIFUNCTIONAL POLYMYXIN RESISTANCE PROTEIN ARNA"/>
    <property type="match status" value="1"/>
</dbReference>
<dbReference type="InterPro" id="IPR036291">
    <property type="entry name" value="NAD(P)-bd_dom_sf"/>
</dbReference>
<feature type="domain" description="NAD-dependent epimerase/dehydratase" evidence="1">
    <location>
        <begin position="3"/>
        <end position="203"/>
    </location>
</feature>
<protein>
    <submittedName>
        <fullName evidence="2">NAD(P)-dependent oxidoreductase</fullName>
    </submittedName>
</protein>
<proteinExistence type="predicted"/>
<evidence type="ECO:0000313" key="3">
    <source>
        <dbReference type="Proteomes" id="UP001501444"/>
    </source>
</evidence>
<dbReference type="Gene3D" id="3.40.50.720">
    <property type="entry name" value="NAD(P)-binding Rossmann-like Domain"/>
    <property type="match status" value="1"/>
</dbReference>
<dbReference type="RefSeq" id="WP_344612951.1">
    <property type="nucleotide sequence ID" value="NZ_BAAARV010000024.1"/>
</dbReference>
<accession>A0ABN3G664</accession>
<dbReference type="InterPro" id="IPR050177">
    <property type="entry name" value="Lipid_A_modif_metabolic_enz"/>
</dbReference>
<dbReference type="Proteomes" id="UP001501444">
    <property type="component" value="Unassembled WGS sequence"/>
</dbReference>
<sequence length="298" mass="31504">MRIAVTGATGFVGGAVCRAATAAGWHVHALGRREWNIDDGPLPDPPRVDAVVHCAAAVNDWGPPGPTWRTNLEGTRHVAETFPAVRLVHISSASVYDPFRPTVQAREDEAPVARYLTAYAASKAAAERLLAGRPDTVVLRPHAVYGPGDRVLLPRVLSAVRGRTLWIVGDGRARQSLTSIDNLVTAALRACAPDAPPGVYNVADAAPLTVGAALGELMRALGRDVRVRGLPLRPAWLAAGAVEAAWRLARRPGPPRLTRYAISHLGLERTLDLGAARTRLGLDPAPTSFEGAAGWLGG</sequence>
<evidence type="ECO:0000313" key="2">
    <source>
        <dbReference type="EMBL" id="GAA2344337.1"/>
    </source>
</evidence>
<name>A0ABN3G664_9ACTN</name>
<dbReference type="InterPro" id="IPR001509">
    <property type="entry name" value="Epimerase_deHydtase"/>
</dbReference>
<comment type="caution">
    <text evidence="2">The sequence shown here is derived from an EMBL/GenBank/DDBJ whole genome shotgun (WGS) entry which is preliminary data.</text>
</comment>
<evidence type="ECO:0000259" key="1">
    <source>
        <dbReference type="Pfam" id="PF01370"/>
    </source>
</evidence>
<dbReference type="EMBL" id="BAAARV010000024">
    <property type="protein sequence ID" value="GAA2344337.1"/>
    <property type="molecule type" value="Genomic_DNA"/>
</dbReference>
<organism evidence="2 3">
    <name type="scientific">Dactylosporangium salmoneum</name>
    <dbReference type="NCBI Taxonomy" id="53361"/>
    <lineage>
        <taxon>Bacteria</taxon>
        <taxon>Bacillati</taxon>
        <taxon>Actinomycetota</taxon>
        <taxon>Actinomycetes</taxon>
        <taxon>Micromonosporales</taxon>
        <taxon>Micromonosporaceae</taxon>
        <taxon>Dactylosporangium</taxon>
    </lineage>
</organism>
<dbReference type="PANTHER" id="PTHR43245:SF24">
    <property type="entry name" value="DEHYDROGENASE"/>
    <property type="match status" value="1"/>
</dbReference>
<reference evidence="2 3" key="1">
    <citation type="journal article" date="2019" name="Int. J. Syst. Evol. Microbiol.">
        <title>The Global Catalogue of Microorganisms (GCM) 10K type strain sequencing project: providing services to taxonomists for standard genome sequencing and annotation.</title>
        <authorList>
            <consortium name="The Broad Institute Genomics Platform"/>
            <consortium name="The Broad Institute Genome Sequencing Center for Infectious Disease"/>
            <person name="Wu L."/>
            <person name="Ma J."/>
        </authorList>
    </citation>
    <scope>NUCLEOTIDE SEQUENCE [LARGE SCALE GENOMIC DNA]</scope>
    <source>
        <strain evidence="2 3">JCM 3272</strain>
    </source>
</reference>
<keyword evidence="3" id="KW-1185">Reference proteome</keyword>
<dbReference type="SUPFAM" id="SSF51735">
    <property type="entry name" value="NAD(P)-binding Rossmann-fold domains"/>
    <property type="match status" value="1"/>
</dbReference>
<gene>
    <name evidence="2" type="ORF">GCM10010170_029810</name>
</gene>
<dbReference type="Pfam" id="PF01370">
    <property type="entry name" value="Epimerase"/>
    <property type="match status" value="1"/>
</dbReference>